<keyword evidence="1" id="KW-0472">Membrane</keyword>
<reference evidence="3 4" key="3">
    <citation type="submission" date="2020-02" db="EMBL/GenBank/DDBJ databases">
        <title>Sequencing the genomes of 1000 actinobacteria strains.</title>
        <authorList>
            <person name="Klenk H.-P."/>
        </authorList>
    </citation>
    <scope>NUCLEOTIDE SEQUENCE [LARGE SCALE GENOMIC DNA]</scope>
    <source>
        <strain evidence="3 4">DSM 45201</strain>
    </source>
</reference>
<reference evidence="2" key="1">
    <citation type="journal article" date="2014" name="Int. J. Syst. Evol. Microbiol.">
        <title>Complete genome of a new Firmicutes species belonging to the dominant human colonic microbiota ('Ruminococcus bicirculans') reveals two chromosomes and a selective capacity to utilize plant glucans.</title>
        <authorList>
            <consortium name="NISC Comparative Sequencing Program"/>
            <person name="Wegmann U."/>
            <person name="Louis P."/>
            <person name="Goesmann A."/>
            <person name="Henrissat B."/>
            <person name="Duncan S.H."/>
            <person name="Flint H.J."/>
        </authorList>
    </citation>
    <scope>NUCLEOTIDE SEQUENCE</scope>
    <source>
        <strain evidence="2">CGMCC 4.5581</strain>
    </source>
</reference>
<dbReference type="AlphaFoldDB" id="A0A846LF93"/>
<keyword evidence="5" id="KW-1185">Reference proteome</keyword>
<evidence type="ECO:0000313" key="2">
    <source>
        <dbReference type="EMBL" id="GGL62913.1"/>
    </source>
</evidence>
<organism evidence="3 4">
    <name type="scientific">Modestobacter marinus</name>
    <dbReference type="NCBI Taxonomy" id="477641"/>
    <lineage>
        <taxon>Bacteria</taxon>
        <taxon>Bacillati</taxon>
        <taxon>Actinomycetota</taxon>
        <taxon>Actinomycetes</taxon>
        <taxon>Geodermatophilales</taxon>
        <taxon>Geodermatophilaceae</taxon>
        <taxon>Modestobacter</taxon>
    </lineage>
</organism>
<dbReference type="RefSeq" id="WP_166753944.1">
    <property type="nucleotide sequence ID" value="NZ_BAABJU010000010.1"/>
</dbReference>
<evidence type="ECO:0000313" key="5">
    <source>
        <dbReference type="Proteomes" id="UP000648663"/>
    </source>
</evidence>
<gene>
    <name evidence="3" type="ORF">FB380_000792</name>
    <name evidence="2" type="ORF">GCM10011589_18920</name>
</gene>
<name>A0A846LF93_9ACTN</name>
<evidence type="ECO:0000313" key="4">
    <source>
        <dbReference type="Proteomes" id="UP000552836"/>
    </source>
</evidence>
<proteinExistence type="predicted"/>
<sequence>MNSGRTIGVALGASLSVVASVVVASAASGLNVGTYTRDPGALAPSLPPFAGAVSILSAVSWGAVASLALFVAHSGTSNLRSPLRRLGILALLLLADDALLIHEQIPSSFYYAEGAIFAFYALLSASIAWSLRDHIRQGVGTAFVIGGIFLAGSVVVDPLLSGTSSPAYLLEDGLKLLGAFQWIAVPVLAWHTSIPANPDRARISA</sequence>
<evidence type="ECO:0000313" key="3">
    <source>
        <dbReference type="EMBL" id="NIH66346.1"/>
    </source>
</evidence>
<feature type="transmembrane region" description="Helical" evidence="1">
    <location>
        <begin position="83"/>
        <end position="102"/>
    </location>
</feature>
<reference evidence="5" key="2">
    <citation type="journal article" date="2019" name="Int. J. Syst. Evol. Microbiol.">
        <title>The Global Catalogue of Microorganisms (GCM) 10K type strain sequencing project: providing services to taxonomists for standard genome sequencing and annotation.</title>
        <authorList>
            <consortium name="The Broad Institute Genomics Platform"/>
            <consortium name="The Broad Institute Genome Sequencing Center for Infectious Disease"/>
            <person name="Wu L."/>
            <person name="Ma J."/>
        </authorList>
    </citation>
    <scope>NUCLEOTIDE SEQUENCE [LARGE SCALE GENOMIC DNA]</scope>
    <source>
        <strain evidence="5">CGMCC 4.5581</strain>
    </source>
</reference>
<dbReference type="Proteomes" id="UP000648663">
    <property type="component" value="Unassembled WGS sequence"/>
</dbReference>
<feature type="transmembrane region" description="Helical" evidence="1">
    <location>
        <begin position="108"/>
        <end position="131"/>
    </location>
</feature>
<dbReference type="Proteomes" id="UP000552836">
    <property type="component" value="Unassembled WGS sequence"/>
</dbReference>
<evidence type="ECO:0000256" key="1">
    <source>
        <dbReference type="SAM" id="Phobius"/>
    </source>
</evidence>
<protein>
    <submittedName>
        <fullName evidence="3">Uncharacterized protein</fullName>
    </submittedName>
</protein>
<dbReference type="EMBL" id="BMMI01000003">
    <property type="protein sequence ID" value="GGL62913.1"/>
    <property type="molecule type" value="Genomic_DNA"/>
</dbReference>
<feature type="transmembrane region" description="Helical" evidence="1">
    <location>
        <begin position="50"/>
        <end position="71"/>
    </location>
</feature>
<reference evidence="2" key="4">
    <citation type="submission" date="2024-05" db="EMBL/GenBank/DDBJ databases">
        <authorList>
            <person name="Sun Q."/>
            <person name="Zhou Y."/>
        </authorList>
    </citation>
    <scope>NUCLEOTIDE SEQUENCE</scope>
    <source>
        <strain evidence="2">CGMCC 4.5581</strain>
    </source>
</reference>
<accession>A0A846LF93</accession>
<feature type="transmembrane region" description="Helical" evidence="1">
    <location>
        <begin position="138"/>
        <end position="156"/>
    </location>
</feature>
<keyword evidence="1" id="KW-0812">Transmembrane</keyword>
<dbReference type="EMBL" id="JAAMPA010000001">
    <property type="protein sequence ID" value="NIH66346.1"/>
    <property type="molecule type" value="Genomic_DNA"/>
</dbReference>
<comment type="caution">
    <text evidence="3">The sequence shown here is derived from an EMBL/GenBank/DDBJ whole genome shotgun (WGS) entry which is preliminary data.</text>
</comment>
<keyword evidence="1" id="KW-1133">Transmembrane helix</keyword>